<gene>
    <name evidence="2" type="ORF">BGZ97_008313</name>
</gene>
<name>A0A9P6QR81_9FUNG</name>
<accession>A0A9P6QR81</accession>
<keyword evidence="3" id="KW-1185">Reference proteome</keyword>
<evidence type="ECO:0000313" key="3">
    <source>
        <dbReference type="Proteomes" id="UP000823405"/>
    </source>
</evidence>
<feature type="signal peptide" evidence="1">
    <location>
        <begin position="1"/>
        <end position="23"/>
    </location>
</feature>
<dbReference type="EMBL" id="JAAAIN010003777">
    <property type="protein sequence ID" value="KAG0284049.1"/>
    <property type="molecule type" value="Genomic_DNA"/>
</dbReference>
<sequence>MRIKSVAPPTLLAHLRLLRLVQSLVIVEDEDLDFLFLIRSEERYLMYLDLLQQLQPPPHAVPLPPL</sequence>
<feature type="non-terminal residue" evidence="2">
    <location>
        <position position="66"/>
    </location>
</feature>
<keyword evidence="1" id="KW-0732">Signal</keyword>
<comment type="caution">
    <text evidence="2">The sequence shown here is derived from an EMBL/GenBank/DDBJ whole genome shotgun (WGS) entry which is preliminary data.</text>
</comment>
<dbReference type="AlphaFoldDB" id="A0A9P6QR81"/>
<evidence type="ECO:0000313" key="2">
    <source>
        <dbReference type="EMBL" id="KAG0284049.1"/>
    </source>
</evidence>
<proteinExistence type="predicted"/>
<protein>
    <submittedName>
        <fullName evidence="2">Uncharacterized protein</fullName>
    </submittedName>
</protein>
<organism evidence="2 3">
    <name type="scientific">Linnemannia gamsii</name>
    <dbReference type="NCBI Taxonomy" id="64522"/>
    <lineage>
        <taxon>Eukaryota</taxon>
        <taxon>Fungi</taxon>
        <taxon>Fungi incertae sedis</taxon>
        <taxon>Mucoromycota</taxon>
        <taxon>Mortierellomycotina</taxon>
        <taxon>Mortierellomycetes</taxon>
        <taxon>Mortierellales</taxon>
        <taxon>Mortierellaceae</taxon>
        <taxon>Linnemannia</taxon>
    </lineage>
</organism>
<feature type="chain" id="PRO_5040323437" evidence="1">
    <location>
        <begin position="24"/>
        <end position="66"/>
    </location>
</feature>
<dbReference type="Proteomes" id="UP000823405">
    <property type="component" value="Unassembled WGS sequence"/>
</dbReference>
<reference evidence="2" key="1">
    <citation type="journal article" date="2020" name="Fungal Divers.">
        <title>Resolving the Mortierellaceae phylogeny through synthesis of multi-gene phylogenetics and phylogenomics.</title>
        <authorList>
            <person name="Vandepol N."/>
            <person name="Liber J."/>
            <person name="Desiro A."/>
            <person name="Na H."/>
            <person name="Kennedy M."/>
            <person name="Barry K."/>
            <person name="Grigoriev I.V."/>
            <person name="Miller A.N."/>
            <person name="O'Donnell K."/>
            <person name="Stajich J.E."/>
            <person name="Bonito G."/>
        </authorList>
    </citation>
    <scope>NUCLEOTIDE SEQUENCE</scope>
    <source>
        <strain evidence="2">NVP60</strain>
    </source>
</reference>
<evidence type="ECO:0000256" key="1">
    <source>
        <dbReference type="SAM" id="SignalP"/>
    </source>
</evidence>